<comment type="subcellular location">
    <subcellularLocation>
        <location evidence="1 10">Cell outer membrane</location>
        <topology evidence="1 10">Multi-pass membrane protein</topology>
    </subcellularLocation>
</comment>
<sequence>MRKLLLLSFALVFALLQQVQAQSKTVTGRVTSAATGDALPGVTVLAKGTTVGTATSADGSYSINVPANTNALLFRYVGYEAKDVSIDNRSVINVALETDTRQLEEVVITGQGVGIQKKRLSTTVDVITAEELRKTPTVRLDQVLQSKLPSTQIQLNSGQPGTASIIRSRGVSSANGSTTPVIYIDGVRADNLNTASALGIGTGGAQSSALADIPVENIERIEFIKGGAATTLYGADAANGVIQIFTKKGTAGPGRVTFETQLGTMVGTTDYLKYEETADYIFDPGLVQSYRLGFDGGGENATYSFSGNMYDDDGFRPNNDQTRYNLRGTVSAKVNSKLRYTGSVGFTRTSFKRDYNANTSAATFANLETGAYGELSELTAEEQVEVQATVDAIQDNIYVNEFVNRVQTSHAVEYNPIDKVTVNAVVGLDSRNSEQKEIYSNALDIALGNAANEGDEGSISVATRSFLGITGTVNAQYKEEVGDFSFITTLGTQFFRNEDRQLRLDASRVTEGSQSVNNSAEVLGEDFISTLTNYGFYGQENIGFKNRYFLEFGLRADGNSAFGEEIGLQYFPKVGVSYDVSSEEYFKAIPAEIITNLKLRANYGEAGNFPPAFSRDRLVEVNSVLGVATYTFGQPGDPELKPERTKTFEVGGDLGLFRNRLNFSVTFYKATTEDALFNAPFAPSTGQNNQLRNLGEIENKGFEFSANAVIVDNDNFRLSYNASVNKNENVVLSSGGAPEFVIGGFTFLGSFVKEGLPVGYFRGGNPVFDEEGNFVESVANDNLGSAQPEVFGNTGISATLFNRLTLDVNAAYQVGAQGVNVDEVLRFFAGLQDDRIPEPALDQASFFDLAGVWVEDTDFFKVRNIALSYRVPERFYGNVFKGMEIGFNAINPLNFVSSNFDPEVTGAGARSQNTVTVGGFGFGTESAPRQFLGTLRFTF</sequence>
<gene>
    <name evidence="15" type="ORF">CA264_18985</name>
</gene>
<dbReference type="SUPFAM" id="SSF49464">
    <property type="entry name" value="Carboxypeptidase regulatory domain-like"/>
    <property type="match status" value="1"/>
</dbReference>
<dbReference type="Gene3D" id="2.170.130.10">
    <property type="entry name" value="TonB-dependent receptor, plug domain"/>
    <property type="match status" value="1"/>
</dbReference>
<accession>A0A1X9YWM1</accession>
<evidence type="ECO:0000256" key="3">
    <source>
        <dbReference type="ARBA" id="ARBA00022452"/>
    </source>
</evidence>
<evidence type="ECO:0000256" key="2">
    <source>
        <dbReference type="ARBA" id="ARBA00022448"/>
    </source>
</evidence>
<evidence type="ECO:0000259" key="14">
    <source>
        <dbReference type="Pfam" id="PF07715"/>
    </source>
</evidence>
<evidence type="ECO:0000256" key="8">
    <source>
        <dbReference type="ARBA" id="ARBA00023170"/>
    </source>
</evidence>
<keyword evidence="5 12" id="KW-0732">Signal</keyword>
<dbReference type="GO" id="GO:0009279">
    <property type="term" value="C:cell outer membrane"/>
    <property type="evidence" value="ECO:0007669"/>
    <property type="project" value="UniProtKB-SubCell"/>
</dbReference>
<dbReference type="RefSeq" id="WP_025608985.1">
    <property type="nucleotide sequence ID" value="NZ_CP021235.1"/>
</dbReference>
<evidence type="ECO:0000256" key="12">
    <source>
        <dbReference type="SAM" id="SignalP"/>
    </source>
</evidence>
<name>A0A1X9YWM1_9BACT</name>
<dbReference type="AlphaFoldDB" id="A0A1X9YWM1"/>
<keyword evidence="16" id="KW-1185">Reference proteome</keyword>
<keyword evidence="6 11" id="KW-0798">TonB box</keyword>
<evidence type="ECO:0000256" key="1">
    <source>
        <dbReference type="ARBA" id="ARBA00004571"/>
    </source>
</evidence>
<feature type="domain" description="TonB-dependent receptor plug" evidence="14">
    <location>
        <begin position="117"/>
        <end position="241"/>
    </location>
</feature>
<keyword evidence="9 10" id="KW-0998">Cell outer membrane</keyword>
<dbReference type="InterPro" id="IPR036942">
    <property type="entry name" value="Beta-barrel_TonB_sf"/>
</dbReference>
<evidence type="ECO:0000256" key="7">
    <source>
        <dbReference type="ARBA" id="ARBA00023136"/>
    </source>
</evidence>
<feature type="signal peptide" evidence="12">
    <location>
        <begin position="1"/>
        <end position="21"/>
    </location>
</feature>
<dbReference type="STRING" id="709015.GCA_000472485_03831"/>
<reference evidence="16" key="1">
    <citation type="submission" date="2017-05" db="EMBL/GenBank/DDBJ databases">
        <authorList>
            <person name="Ray J."/>
            <person name="Price M."/>
            <person name="Deutschbauer A."/>
        </authorList>
    </citation>
    <scope>NUCLEOTIDE SEQUENCE [LARGE SCALE GENOMIC DNA]</scope>
    <source>
        <strain evidence="16">DSM 19842</strain>
    </source>
</reference>
<dbReference type="Pfam" id="PF07715">
    <property type="entry name" value="Plug"/>
    <property type="match status" value="1"/>
</dbReference>
<organism evidence="15 16">
    <name type="scientific">Pontibacter actiniarum</name>
    <dbReference type="NCBI Taxonomy" id="323450"/>
    <lineage>
        <taxon>Bacteria</taxon>
        <taxon>Pseudomonadati</taxon>
        <taxon>Bacteroidota</taxon>
        <taxon>Cytophagia</taxon>
        <taxon>Cytophagales</taxon>
        <taxon>Hymenobacteraceae</taxon>
        <taxon>Pontibacter</taxon>
    </lineage>
</organism>
<comment type="similarity">
    <text evidence="10 11">Belongs to the TonB-dependent receptor family.</text>
</comment>
<protein>
    <recommendedName>
        <fullName evidence="17">TonB-dependent receptor</fullName>
    </recommendedName>
</protein>
<dbReference type="KEGG" id="pact:CA264_18985"/>
<evidence type="ECO:0008006" key="17">
    <source>
        <dbReference type="Google" id="ProtNLM"/>
    </source>
</evidence>
<dbReference type="GO" id="GO:0015344">
    <property type="term" value="F:siderophore uptake transmembrane transporter activity"/>
    <property type="evidence" value="ECO:0007669"/>
    <property type="project" value="TreeGrafter"/>
</dbReference>
<keyword evidence="7 10" id="KW-0472">Membrane</keyword>
<dbReference type="InterPro" id="IPR008969">
    <property type="entry name" value="CarboxyPept-like_regulatory"/>
</dbReference>
<evidence type="ECO:0000256" key="4">
    <source>
        <dbReference type="ARBA" id="ARBA00022692"/>
    </source>
</evidence>
<keyword evidence="3 10" id="KW-1134">Transmembrane beta strand</keyword>
<evidence type="ECO:0000256" key="11">
    <source>
        <dbReference type="RuleBase" id="RU003357"/>
    </source>
</evidence>
<dbReference type="Pfam" id="PF13715">
    <property type="entry name" value="CarbopepD_reg_2"/>
    <property type="match status" value="1"/>
</dbReference>
<evidence type="ECO:0000256" key="5">
    <source>
        <dbReference type="ARBA" id="ARBA00022729"/>
    </source>
</evidence>
<dbReference type="OrthoDB" id="9768177at2"/>
<dbReference type="PANTHER" id="PTHR30069">
    <property type="entry name" value="TONB-DEPENDENT OUTER MEMBRANE RECEPTOR"/>
    <property type="match status" value="1"/>
</dbReference>
<keyword evidence="2 10" id="KW-0813">Transport</keyword>
<evidence type="ECO:0000313" key="16">
    <source>
        <dbReference type="Proteomes" id="UP000266292"/>
    </source>
</evidence>
<dbReference type="InterPro" id="IPR037066">
    <property type="entry name" value="Plug_dom_sf"/>
</dbReference>
<dbReference type="Gene3D" id="2.60.40.1120">
    <property type="entry name" value="Carboxypeptidase-like, regulatory domain"/>
    <property type="match status" value="1"/>
</dbReference>
<keyword evidence="4 10" id="KW-0812">Transmembrane</keyword>
<dbReference type="PANTHER" id="PTHR30069:SF29">
    <property type="entry name" value="HEMOGLOBIN AND HEMOGLOBIN-HAPTOGLOBIN-BINDING PROTEIN 1-RELATED"/>
    <property type="match status" value="1"/>
</dbReference>
<evidence type="ECO:0000256" key="10">
    <source>
        <dbReference type="PROSITE-ProRule" id="PRU01360"/>
    </source>
</evidence>
<dbReference type="InterPro" id="IPR012910">
    <property type="entry name" value="Plug_dom"/>
</dbReference>
<feature type="domain" description="TonB-dependent receptor-like beta-barrel" evidence="13">
    <location>
        <begin position="299"/>
        <end position="752"/>
    </location>
</feature>
<dbReference type="PROSITE" id="PS52016">
    <property type="entry name" value="TONB_DEPENDENT_REC_3"/>
    <property type="match status" value="1"/>
</dbReference>
<dbReference type="InterPro" id="IPR000531">
    <property type="entry name" value="Beta-barrel_TonB"/>
</dbReference>
<dbReference type="Proteomes" id="UP000266292">
    <property type="component" value="Chromosome"/>
</dbReference>
<dbReference type="InterPro" id="IPR039426">
    <property type="entry name" value="TonB-dep_rcpt-like"/>
</dbReference>
<feature type="chain" id="PRO_5010993615" description="TonB-dependent receptor" evidence="12">
    <location>
        <begin position="22"/>
        <end position="939"/>
    </location>
</feature>
<keyword evidence="8" id="KW-0675">Receptor</keyword>
<dbReference type="Gene3D" id="2.40.170.20">
    <property type="entry name" value="TonB-dependent receptor, beta-barrel domain"/>
    <property type="match status" value="1"/>
</dbReference>
<evidence type="ECO:0000256" key="9">
    <source>
        <dbReference type="ARBA" id="ARBA00023237"/>
    </source>
</evidence>
<evidence type="ECO:0000313" key="15">
    <source>
        <dbReference type="EMBL" id="ARS37336.1"/>
    </source>
</evidence>
<proteinExistence type="inferred from homology"/>
<evidence type="ECO:0000259" key="13">
    <source>
        <dbReference type="Pfam" id="PF00593"/>
    </source>
</evidence>
<dbReference type="Pfam" id="PF00593">
    <property type="entry name" value="TonB_dep_Rec_b-barrel"/>
    <property type="match status" value="1"/>
</dbReference>
<dbReference type="EMBL" id="CP021235">
    <property type="protein sequence ID" value="ARS37336.1"/>
    <property type="molecule type" value="Genomic_DNA"/>
</dbReference>
<dbReference type="SUPFAM" id="SSF56935">
    <property type="entry name" value="Porins"/>
    <property type="match status" value="1"/>
</dbReference>
<evidence type="ECO:0000256" key="6">
    <source>
        <dbReference type="ARBA" id="ARBA00023077"/>
    </source>
</evidence>
<dbReference type="GO" id="GO:0044718">
    <property type="term" value="P:siderophore transmembrane transport"/>
    <property type="evidence" value="ECO:0007669"/>
    <property type="project" value="TreeGrafter"/>
</dbReference>